<feature type="domain" description="L,D-TPase catalytic" evidence="11">
    <location>
        <begin position="45"/>
        <end position="153"/>
    </location>
</feature>
<feature type="active site" description="Nucleophile" evidence="9">
    <location>
        <position position="129"/>
    </location>
</feature>
<dbReference type="UniPathway" id="UPA00219"/>
<dbReference type="PROSITE" id="PS52029">
    <property type="entry name" value="LD_TPASE"/>
    <property type="match status" value="1"/>
</dbReference>
<evidence type="ECO:0000256" key="1">
    <source>
        <dbReference type="ARBA" id="ARBA00004752"/>
    </source>
</evidence>
<evidence type="ECO:0000256" key="9">
    <source>
        <dbReference type="PROSITE-ProRule" id="PRU01373"/>
    </source>
</evidence>
<dbReference type="CDD" id="cd16913">
    <property type="entry name" value="YkuD_like"/>
    <property type="match status" value="1"/>
</dbReference>
<dbReference type="OrthoDB" id="9787225at2"/>
<organism evidence="12 13">
    <name type="scientific">[Clostridium] cellulosi</name>
    <dbReference type="NCBI Taxonomy" id="29343"/>
    <lineage>
        <taxon>Bacteria</taxon>
        <taxon>Bacillati</taxon>
        <taxon>Bacillota</taxon>
        <taxon>Clostridia</taxon>
        <taxon>Eubacteriales</taxon>
        <taxon>Oscillospiraceae</taxon>
        <taxon>Oscillospiraceae incertae sedis</taxon>
    </lineage>
</organism>
<dbReference type="InterPro" id="IPR050979">
    <property type="entry name" value="LD-transpeptidase"/>
</dbReference>
<keyword evidence="10" id="KW-0812">Transmembrane</keyword>
<dbReference type="InterPro" id="IPR002477">
    <property type="entry name" value="Peptidoglycan-bd-like"/>
</dbReference>
<dbReference type="GO" id="GO:0071555">
    <property type="term" value="P:cell wall organization"/>
    <property type="evidence" value="ECO:0007669"/>
    <property type="project" value="UniProtKB-UniRule"/>
</dbReference>
<dbReference type="EMBL" id="LM995447">
    <property type="protein sequence ID" value="CDZ24188.1"/>
    <property type="molecule type" value="Genomic_DNA"/>
</dbReference>
<evidence type="ECO:0000256" key="2">
    <source>
        <dbReference type="ARBA" id="ARBA00005992"/>
    </source>
</evidence>
<evidence type="ECO:0000256" key="4">
    <source>
        <dbReference type="ARBA" id="ARBA00022679"/>
    </source>
</evidence>
<comment type="similarity">
    <text evidence="2">Belongs to the YkuD family.</text>
</comment>
<reference evidence="13" key="1">
    <citation type="submission" date="2014-07" db="EMBL/GenBank/DDBJ databases">
        <authorList>
            <person name="Wibberg D."/>
        </authorList>
    </citation>
    <scope>NUCLEOTIDE SEQUENCE [LARGE SCALE GENOMIC DNA]</scope>
    <source>
        <strain evidence="13">DG5</strain>
    </source>
</reference>
<evidence type="ECO:0000256" key="3">
    <source>
        <dbReference type="ARBA" id="ARBA00022676"/>
    </source>
</evidence>
<evidence type="ECO:0000256" key="7">
    <source>
        <dbReference type="ARBA" id="ARBA00022984"/>
    </source>
</evidence>
<name>A0A078KNZ6_9FIRM</name>
<feature type="active site" description="Proton donor/acceptor" evidence="9">
    <location>
        <position position="113"/>
    </location>
</feature>
<dbReference type="Pfam" id="PF03734">
    <property type="entry name" value="YkuD"/>
    <property type="match status" value="1"/>
</dbReference>
<protein>
    <submittedName>
        <fullName evidence="12">ErfK/YbiS/YcfS/YnhG family protein</fullName>
    </submittedName>
</protein>
<evidence type="ECO:0000313" key="12">
    <source>
        <dbReference type="EMBL" id="CDZ24188.1"/>
    </source>
</evidence>
<keyword evidence="8 9" id="KW-0961">Cell wall biogenesis/degradation</keyword>
<dbReference type="GO" id="GO:0071972">
    <property type="term" value="F:peptidoglycan L,D-transpeptidase activity"/>
    <property type="evidence" value="ECO:0007669"/>
    <property type="project" value="TreeGrafter"/>
</dbReference>
<feature type="transmembrane region" description="Helical" evidence="10">
    <location>
        <begin position="7"/>
        <end position="32"/>
    </location>
</feature>
<keyword evidence="6 9" id="KW-0133">Cell shape</keyword>
<dbReference type="Pfam" id="PF01471">
    <property type="entry name" value="PG_binding_1"/>
    <property type="match status" value="1"/>
</dbReference>
<accession>A0A078KNZ6</accession>
<dbReference type="SUPFAM" id="SSF141523">
    <property type="entry name" value="L,D-transpeptidase catalytic domain-like"/>
    <property type="match status" value="1"/>
</dbReference>
<keyword evidence="13" id="KW-1185">Reference proteome</keyword>
<keyword evidence="10" id="KW-1133">Transmembrane helix</keyword>
<keyword evidence="4" id="KW-0808">Transferase</keyword>
<keyword evidence="7 9" id="KW-0573">Peptidoglycan synthesis</keyword>
<evidence type="ECO:0000256" key="8">
    <source>
        <dbReference type="ARBA" id="ARBA00023316"/>
    </source>
</evidence>
<dbReference type="GO" id="GO:0008360">
    <property type="term" value="P:regulation of cell shape"/>
    <property type="evidence" value="ECO:0007669"/>
    <property type="project" value="UniProtKB-UniRule"/>
</dbReference>
<proteinExistence type="inferred from homology"/>
<dbReference type="GO" id="GO:0005576">
    <property type="term" value="C:extracellular region"/>
    <property type="evidence" value="ECO:0007669"/>
    <property type="project" value="TreeGrafter"/>
</dbReference>
<gene>
    <name evidence="12" type="ORF">CCDG5_1071</name>
</gene>
<dbReference type="Gene3D" id="2.40.440.10">
    <property type="entry name" value="L,D-transpeptidase catalytic domain-like"/>
    <property type="match status" value="1"/>
</dbReference>
<comment type="pathway">
    <text evidence="1 9">Cell wall biogenesis; peptidoglycan biosynthesis.</text>
</comment>
<dbReference type="GO" id="GO:0016757">
    <property type="term" value="F:glycosyltransferase activity"/>
    <property type="evidence" value="ECO:0007669"/>
    <property type="project" value="UniProtKB-KW"/>
</dbReference>
<dbReference type="HOGENOM" id="CLU_092369_0_0_9"/>
<dbReference type="STRING" id="29343.CCDG5_1071"/>
<evidence type="ECO:0000256" key="6">
    <source>
        <dbReference type="ARBA" id="ARBA00022960"/>
    </source>
</evidence>
<dbReference type="InterPro" id="IPR005490">
    <property type="entry name" value="LD_TPept_cat_dom"/>
</dbReference>
<dbReference type="KEGG" id="ccel:CCDG5_1071"/>
<dbReference type="InterPro" id="IPR036366">
    <property type="entry name" value="PGBDSf"/>
</dbReference>
<dbReference type="Proteomes" id="UP000032431">
    <property type="component" value="Chromosome I"/>
</dbReference>
<dbReference type="PANTHER" id="PTHR30582">
    <property type="entry name" value="L,D-TRANSPEPTIDASE"/>
    <property type="match status" value="1"/>
</dbReference>
<evidence type="ECO:0000256" key="10">
    <source>
        <dbReference type="SAM" id="Phobius"/>
    </source>
</evidence>
<dbReference type="SUPFAM" id="SSF47090">
    <property type="entry name" value="PGBD-like"/>
    <property type="match status" value="1"/>
</dbReference>
<evidence type="ECO:0000259" key="11">
    <source>
        <dbReference type="PROSITE" id="PS52029"/>
    </source>
</evidence>
<dbReference type="InterPro" id="IPR036365">
    <property type="entry name" value="PGBD-like_sf"/>
</dbReference>
<keyword evidence="3" id="KW-0328">Glycosyltransferase</keyword>
<sequence>MSKLNNIAFYVLVFTLISATILLFSRTLSLYITSMTKPPVPKNHYSILIDLEEKKLYLLNNGKLYKKYPCAVGAPSTPSPIGSFKINRKEKWGEGFGGYWMGINCSWGNYGIHGTTMPSTIGSEASHGCFRMYNKDVEELYNLVPIGTVVSVTGGCYGAFGKGFRVITPYMYGRDVQVVQQRLKKLGYYDSYCDGIYESEYFKRAVHRFQRDHGLPISDNIDMKTLNALGFIMMD</sequence>
<dbReference type="PANTHER" id="PTHR30582:SF24">
    <property type="entry name" value="L,D-TRANSPEPTIDASE ERFK_SRFK-RELATED"/>
    <property type="match status" value="1"/>
</dbReference>
<evidence type="ECO:0000313" key="13">
    <source>
        <dbReference type="Proteomes" id="UP000032431"/>
    </source>
</evidence>
<keyword evidence="10" id="KW-0472">Membrane</keyword>
<keyword evidence="5" id="KW-0378">Hydrolase</keyword>
<dbReference type="GO" id="GO:0018104">
    <property type="term" value="P:peptidoglycan-protein cross-linking"/>
    <property type="evidence" value="ECO:0007669"/>
    <property type="project" value="TreeGrafter"/>
</dbReference>
<evidence type="ECO:0000256" key="5">
    <source>
        <dbReference type="ARBA" id="ARBA00022801"/>
    </source>
</evidence>
<dbReference type="InterPro" id="IPR038063">
    <property type="entry name" value="Transpep_catalytic_dom"/>
</dbReference>
<dbReference type="AlphaFoldDB" id="A0A078KNZ6"/>
<dbReference type="PATRIC" id="fig|29343.3.peg.1129"/>
<dbReference type="Gene3D" id="1.10.101.10">
    <property type="entry name" value="PGBD-like superfamily/PGBD"/>
    <property type="match status" value="1"/>
</dbReference>